<evidence type="ECO:0000313" key="2">
    <source>
        <dbReference type="Proteomes" id="UP001370590"/>
    </source>
</evidence>
<gene>
    <name evidence="1" type="ORF">R4146_02810</name>
</gene>
<dbReference type="EMBL" id="JAWMWH010000001">
    <property type="protein sequence ID" value="MEJ6400111.1"/>
    <property type="molecule type" value="Genomic_DNA"/>
</dbReference>
<sequence>MENSERKLIQEILNTVDVLYDFEHTDDDNKEYTLVLRRQDNDERPLEQINKEIKHYFQEANFTYNEQLNPNVDVDIRVEIKR</sequence>
<accession>A0ABU8SJL8</accession>
<proteinExistence type="predicted"/>
<comment type="caution">
    <text evidence="1">The sequence shown here is derived from an EMBL/GenBank/DDBJ whole genome shotgun (WGS) entry which is preliminary data.</text>
</comment>
<dbReference type="Proteomes" id="UP001370590">
    <property type="component" value="Unassembled WGS sequence"/>
</dbReference>
<keyword evidence="2" id="KW-1185">Reference proteome</keyword>
<name>A0ABU8SJL8_9LACO</name>
<reference evidence="1 2" key="1">
    <citation type="submission" date="2023-10" db="EMBL/GenBank/DDBJ databases">
        <title>Nicoliella lavandulae sp. nov. isolated from Lavandula angustifolia flowers.</title>
        <authorList>
            <person name="Alcantara C."/>
            <person name="Zuniga M."/>
            <person name="Landete J.M."/>
            <person name="Monedero V."/>
        </authorList>
    </citation>
    <scope>NUCLEOTIDE SEQUENCE [LARGE SCALE GENOMIC DNA]</scope>
    <source>
        <strain evidence="1 2">Es01</strain>
    </source>
</reference>
<protein>
    <submittedName>
        <fullName evidence="1">Uncharacterized protein</fullName>
    </submittedName>
</protein>
<organism evidence="1 2">
    <name type="scientific">Nicoliella lavandulae</name>
    <dbReference type="NCBI Taxonomy" id="3082954"/>
    <lineage>
        <taxon>Bacteria</taxon>
        <taxon>Bacillati</taxon>
        <taxon>Bacillota</taxon>
        <taxon>Bacilli</taxon>
        <taxon>Lactobacillales</taxon>
        <taxon>Lactobacillaceae</taxon>
        <taxon>Nicoliella</taxon>
    </lineage>
</organism>
<evidence type="ECO:0000313" key="1">
    <source>
        <dbReference type="EMBL" id="MEJ6400111.1"/>
    </source>
</evidence>
<dbReference type="RefSeq" id="WP_339959931.1">
    <property type="nucleotide sequence ID" value="NZ_JAWMWH010000001.1"/>
</dbReference>